<feature type="chain" id="PRO_5045681870" evidence="2">
    <location>
        <begin position="23"/>
        <end position="321"/>
    </location>
</feature>
<gene>
    <name evidence="3" type="ORF">OF850_02805</name>
</gene>
<keyword evidence="4" id="KW-1185">Reference proteome</keyword>
<dbReference type="RefSeq" id="WP_301588181.1">
    <property type="nucleotide sequence ID" value="NZ_JAPFQI010000001.1"/>
</dbReference>
<sequence>MIERRALLASPVLLALPARAQAWPGGQTVSVVLPYSPGGSTDVLGRILTQGLSERLGGTFIMDHKPGATTTLGARHVARARPDGHTLFLGTVVSFTMAPFALRNIGYDPVNDFAHLTMLAETGFVLVAHPRTPTVQSLVEAAKARPGQLSYATWGVGSSSHLLMLDFMRRTGTDMLHVPFNGSPPGLTETMAGRIDAMMTVVAPARPQIEGGRLAGLAIPSAVRLEALPDVQTVEEVGTGLAGMRSAGWFSLQAPAGTPQPIQERLAQAAAESFRTPAAKAQLAQLGFLETPPGPGPLRARIGEELALHRDLMARAGIQPE</sequence>
<dbReference type="Proteomes" id="UP001526430">
    <property type="component" value="Unassembled WGS sequence"/>
</dbReference>
<evidence type="ECO:0000313" key="4">
    <source>
        <dbReference type="Proteomes" id="UP001526430"/>
    </source>
</evidence>
<dbReference type="SUPFAM" id="SSF53850">
    <property type="entry name" value="Periplasmic binding protein-like II"/>
    <property type="match status" value="1"/>
</dbReference>
<dbReference type="InterPro" id="IPR042100">
    <property type="entry name" value="Bug_dom1"/>
</dbReference>
<evidence type="ECO:0000313" key="3">
    <source>
        <dbReference type="EMBL" id="MCW8084545.1"/>
    </source>
</evidence>
<feature type="signal peptide" evidence="2">
    <location>
        <begin position="1"/>
        <end position="22"/>
    </location>
</feature>
<accession>A0ABT3NQV7</accession>
<proteinExistence type="inferred from homology"/>
<organism evidence="3 4">
    <name type="scientific">Sabulicella glaciei</name>
    <dbReference type="NCBI Taxonomy" id="2984948"/>
    <lineage>
        <taxon>Bacteria</taxon>
        <taxon>Pseudomonadati</taxon>
        <taxon>Pseudomonadota</taxon>
        <taxon>Alphaproteobacteria</taxon>
        <taxon>Acetobacterales</taxon>
        <taxon>Acetobacteraceae</taxon>
        <taxon>Sabulicella</taxon>
    </lineage>
</organism>
<name>A0ABT3NQV7_9PROT</name>
<evidence type="ECO:0000256" key="2">
    <source>
        <dbReference type="SAM" id="SignalP"/>
    </source>
</evidence>
<protein>
    <submittedName>
        <fullName evidence="3">Tripartite tricarboxylate transporter substrate binding protein</fullName>
    </submittedName>
</protein>
<dbReference type="PANTHER" id="PTHR42928:SF5">
    <property type="entry name" value="BLR1237 PROTEIN"/>
    <property type="match status" value="1"/>
</dbReference>
<evidence type="ECO:0000256" key="1">
    <source>
        <dbReference type="ARBA" id="ARBA00006987"/>
    </source>
</evidence>
<dbReference type="PIRSF" id="PIRSF017082">
    <property type="entry name" value="YflP"/>
    <property type="match status" value="1"/>
</dbReference>
<keyword evidence="2" id="KW-0732">Signal</keyword>
<dbReference type="Pfam" id="PF03401">
    <property type="entry name" value="TctC"/>
    <property type="match status" value="1"/>
</dbReference>
<reference evidence="3 4" key="1">
    <citation type="submission" date="2022-10" db="EMBL/GenBank/DDBJ databases">
        <title>Roseococcus glaciei nov., sp. nov., isolated from glacier.</title>
        <authorList>
            <person name="Liu Q."/>
            <person name="Xin Y.-H."/>
        </authorList>
    </citation>
    <scope>NUCLEOTIDE SEQUENCE [LARGE SCALE GENOMIC DNA]</scope>
    <source>
        <strain evidence="3 4">MDT2-1-1</strain>
    </source>
</reference>
<comment type="similarity">
    <text evidence="1">Belongs to the UPF0065 (bug) family.</text>
</comment>
<dbReference type="PANTHER" id="PTHR42928">
    <property type="entry name" value="TRICARBOXYLATE-BINDING PROTEIN"/>
    <property type="match status" value="1"/>
</dbReference>
<dbReference type="InterPro" id="IPR005064">
    <property type="entry name" value="BUG"/>
</dbReference>
<dbReference type="Gene3D" id="3.40.190.150">
    <property type="entry name" value="Bordetella uptake gene, domain 1"/>
    <property type="match status" value="1"/>
</dbReference>
<comment type="caution">
    <text evidence="3">The sequence shown here is derived from an EMBL/GenBank/DDBJ whole genome shotgun (WGS) entry which is preliminary data.</text>
</comment>
<dbReference type="CDD" id="cd07012">
    <property type="entry name" value="PBP2_Bug_TTT"/>
    <property type="match status" value="1"/>
</dbReference>
<dbReference type="EMBL" id="JAPFQI010000001">
    <property type="protein sequence ID" value="MCW8084545.1"/>
    <property type="molecule type" value="Genomic_DNA"/>
</dbReference>
<dbReference type="Gene3D" id="3.40.190.10">
    <property type="entry name" value="Periplasmic binding protein-like II"/>
    <property type="match status" value="1"/>
</dbReference>